<keyword evidence="3" id="KW-0378">Hydrolase</keyword>
<dbReference type="AlphaFoldDB" id="A0A8I3AU76"/>
<comment type="function">
    <text evidence="7">The production of the second messenger molecules diacylglycerol (DAG) and inositol 1,4,5-trisphosphate (IP3) is mediated by activated phosphatidylinositol-specific phospholipase C enzymes.</text>
</comment>
<dbReference type="EMBL" id="JAEMWZ010000075">
    <property type="protein sequence ID" value="KAG7138278.1"/>
    <property type="molecule type" value="Genomic_DNA"/>
</dbReference>
<dbReference type="Pfam" id="PF00387">
    <property type="entry name" value="PI-PLC-Y"/>
    <property type="match status" value="1"/>
</dbReference>
<accession>A0A8I3AU76</accession>
<dbReference type="GO" id="GO:0051209">
    <property type="term" value="P:release of sequestered calcium ion into cytosol"/>
    <property type="evidence" value="ECO:0007669"/>
    <property type="project" value="TreeGrafter"/>
</dbReference>
<dbReference type="CDD" id="cd08598">
    <property type="entry name" value="PI-PLC1c_yeast"/>
    <property type="match status" value="1"/>
</dbReference>
<evidence type="ECO:0000256" key="8">
    <source>
        <dbReference type="ARBA" id="ARBA00071913"/>
    </source>
</evidence>
<dbReference type="Proteomes" id="UP000689129">
    <property type="component" value="Unassembled WGS sequence"/>
</dbReference>
<gene>
    <name evidence="12" type="ORF">HYQ45_004522</name>
</gene>
<feature type="region of interest" description="Disordered" evidence="10">
    <location>
        <begin position="460"/>
        <end position="512"/>
    </location>
</feature>
<evidence type="ECO:0000256" key="1">
    <source>
        <dbReference type="ARBA" id="ARBA00001195"/>
    </source>
</evidence>
<dbReference type="InterPro" id="IPR001192">
    <property type="entry name" value="PI-PLC_fam"/>
</dbReference>
<keyword evidence="5" id="KW-0443">Lipid metabolism</keyword>
<sequence length="806" mass="89828">MCFIFPRRRPRDNDKAKRSLGRTVTMPIFSRTNKDSLPTLRNMVNLSTILTPTKGAWLDTTSSTATTTTPRTTATTRSLPRINVNGLDHHPDLLDDIISPILARTDIPSFYTNDPRNIDVNNACMDKLRRAFDDLLKRRSMIRRETTISRDQFVAWLESMQGESPTDVEKHLPEDKDRYTQGEFLEAWLMRFDWDAERPACPDKDTSRPITNYFISSSHNTYLEGNQLASKSSPEAYREVLSRGCRCIEIDVWNGDTVAAGSETTRNKSPRPDHSRNLSGASFANVAASLKETVGGVLGGGGAGDRASTHSRRLSAQSSSGLGLRDSGFLSDTRVSGDKLDGGAVVVPPCPPSPRLPYPKNEPIVTHGWTLTTPCGFREVCVAIRASAFVTNDLPIIISLEVHADHQQQEVMVAIMKEEWGDMLIDRAMDGIDQRFRVPSLEELRGKILIKCKKPPKKIEVPLGPMRLTKSRTQEEDTSASDEENASQQQHRHHPSGAAPKSPPPTLGAPPKAAKVPVCAALGDLAIYTHSEHFKGFETVSKKPSHIYSIAESRILELYATMQSAVFTHNKNYFMRAFPNGARFDSSNPDSSLFWRKGVQMVALNWQYLDEGMMLNEGMFAGEQGWVLKPPGYRTSDKTCFAQADAPHAGTLMLSISILAGQHIWVPESTESDSGWSGKNLRPLVKCELHVERPGSSNRVTGGSGGASYDGKYKLETAPMKTSHPDWGDKGELLKFPLVPKVVEELSFVRFKIEDVSRMGRDELLSWACIRLDRLRPGYRYVRLMDTKCRPIKDGKLLVRISKVFR</sequence>
<dbReference type="SMART" id="SM00149">
    <property type="entry name" value="PLCYc"/>
    <property type="match status" value="1"/>
</dbReference>
<dbReference type="FunFam" id="3.20.20.190:FF:000039">
    <property type="entry name" value="Phosphoinositide phospholipase C"/>
    <property type="match status" value="1"/>
</dbReference>
<evidence type="ECO:0000256" key="9">
    <source>
        <dbReference type="ARBA" id="ARBA00077990"/>
    </source>
</evidence>
<evidence type="ECO:0000256" key="3">
    <source>
        <dbReference type="ARBA" id="ARBA00022801"/>
    </source>
</evidence>
<dbReference type="GO" id="GO:0016042">
    <property type="term" value="P:lipid catabolic process"/>
    <property type="evidence" value="ECO:0007669"/>
    <property type="project" value="UniProtKB-KW"/>
</dbReference>
<evidence type="ECO:0000256" key="5">
    <source>
        <dbReference type="ARBA" id="ARBA00023098"/>
    </source>
</evidence>
<evidence type="ECO:0000256" key="10">
    <source>
        <dbReference type="SAM" id="MobiDB-lite"/>
    </source>
</evidence>
<evidence type="ECO:0000313" key="12">
    <source>
        <dbReference type="EMBL" id="KAG7138278.1"/>
    </source>
</evidence>
<evidence type="ECO:0000259" key="11">
    <source>
        <dbReference type="PROSITE" id="PS50008"/>
    </source>
</evidence>
<dbReference type="InterPro" id="IPR001711">
    <property type="entry name" value="PLipase_C_Pinositol-sp_Y"/>
</dbReference>
<comment type="caution">
    <text evidence="12">The sequence shown here is derived from an EMBL/GenBank/DDBJ whole genome shotgun (WGS) entry which is preliminary data.</text>
</comment>
<feature type="region of interest" description="Disordered" evidence="10">
    <location>
        <begin position="300"/>
        <end position="323"/>
    </location>
</feature>
<protein>
    <recommendedName>
        <fullName evidence="8">1-phosphatidylinositol 4,5-bisphosphate phosphodiesterase 1</fullName>
        <ecNumber evidence="2">3.1.4.11</ecNumber>
    </recommendedName>
    <alternativeName>
        <fullName evidence="9">Phospholipase C-1</fullName>
    </alternativeName>
</protein>
<feature type="domain" description="PI-PLC Y-box" evidence="11">
    <location>
        <begin position="522"/>
        <end position="634"/>
    </location>
</feature>
<dbReference type="PANTHER" id="PTHR10336">
    <property type="entry name" value="PHOSPHOINOSITIDE-SPECIFIC PHOSPHOLIPASE C FAMILY PROTEIN"/>
    <property type="match status" value="1"/>
</dbReference>
<dbReference type="OrthoDB" id="269822at2759"/>
<dbReference type="PROSITE" id="PS50007">
    <property type="entry name" value="PIPLC_X_DOMAIN"/>
    <property type="match status" value="1"/>
</dbReference>
<dbReference type="GO" id="GO:0048015">
    <property type="term" value="P:phosphatidylinositol-mediated signaling"/>
    <property type="evidence" value="ECO:0007669"/>
    <property type="project" value="TreeGrafter"/>
</dbReference>
<organism evidence="12 13">
    <name type="scientific">Verticillium longisporum</name>
    <name type="common">Verticillium dahliae var. longisporum</name>
    <dbReference type="NCBI Taxonomy" id="100787"/>
    <lineage>
        <taxon>Eukaryota</taxon>
        <taxon>Fungi</taxon>
        <taxon>Dikarya</taxon>
        <taxon>Ascomycota</taxon>
        <taxon>Pezizomycotina</taxon>
        <taxon>Sordariomycetes</taxon>
        <taxon>Hypocreomycetidae</taxon>
        <taxon>Glomerellales</taxon>
        <taxon>Plectosphaerellaceae</taxon>
        <taxon>Verticillium</taxon>
    </lineage>
</organism>
<dbReference type="PANTHER" id="PTHR10336:SF82">
    <property type="entry name" value="PHOSPHOINOSITIDE PHOSPHOLIPASE C"/>
    <property type="match status" value="1"/>
</dbReference>
<dbReference type="SMART" id="SM00148">
    <property type="entry name" value="PLCXc"/>
    <property type="match status" value="1"/>
</dbReference>
<keyword evidence="4" id="KW-0442">Lipid degradation</keyword>
<evidence type="ECO:0000256" key="6">
    <source>
        <dbReference type="ARBA" id="ARBA00023224"/>
    </source>
</evidence>
<dbReference type="InterPro" id="IPR000909">
    <property type="entry name" value="PLipase_C_PInositol-sp_X_dom"/>
</dbReference>
<evidence type="ECO:0000256" key="4">
    <source>
        <dbReference type="ARBA" id="ARBA00022963"/>
    </source>
</evidence>
<dbReference type="EC" id="3.1.4.11" evidence="2"/>
<dbReference type="PROSITE" id="PS50008">
    <property type="entry name" value="PIPLC_Y_DOMAIN"/>
    <property type="match status" value="1"/>
</dbReference>
<dbReference type="GO" id="GO:0004435">
    <property type="term" value="F:phosphatidylinositol-4,5-bisphosphate phospholipase C activity"/>
    <property type="evidence" value="ECO:0007669"/>
    <property type="project" value="UniProtKB-EC"/>
</dbReference>
<keyword evidence="6" id="KW-0807">Transducer</keyword>
<evidence type="ECO:0000256" key="2">
    <source>
        <dbReference type="ARBA" id="ARBA00012368"/>
    </source>
</evidence>
<reference evidence="12" key="1">
    <citation type="journal article" date="2021" name="Mol. Plant Pathol.">
        <title>A 20-kb lineage-specific genomic region tames virulence in pathogenic amphidiploid Verticillium longisporum.</title>
        <authorList>
            <person name="Harting R."/>
            <person name="Starke J."/>
            <person name="Kusch H."/>
            <person name="Poggeler S."/>
            <person name="Maurus I."/>
            <person name="Schluter R."/>
            <person name="Landesfeind M."/>
            <person name="Bulla I."/>
            <person name="Nowrousian M."/>
            <person name="de Jonge R."/>
            <person name="Stahlhut G."/>
            <person name="Hoff K.J."/>
            <person name="Asshauer K.P."/>
            <person name="Thurmer A."/>
            <person name="Stanke M."/>
            <person name="Daniel R."/>
            <person name="Morgenstern B."/>
            <person name="Thomma B.P.H.J."/>
            <person name="Kronstad J.W."/>
            <person name="Braus-Stromeyer S.A."/>
            <person name="Braus G.H."/>
        </authorList>
    </citation>
    <scope>NUCLEOTIDE SEQUENCE</scope>
    <source>
        <strain evidence="12">Vl32</strain>
    </source>
</reference>
<proteinExistence type="predicted"/>
<evidence type="ECO:0000313" key="13">
    <source>
        <dbReference type="Proteomes" id="UP000689129"/>
    </source>
</evidence>
<name>A0A8I3AU76_VERLO</name>
<evidence type="ECO:0000256" key="7">
    <source>
        <dbReference type="ARBA" id="ARBA00059664"/>
    </source>
</evidence>
<dbReference type="Pfam" id="PF00388">
    <property type="entry name" value="PI-PLC-X"/>
    <property type="match status" value="1"/>
</dbReference>
<comment type="catalytic activity">
    <reaction evidence="1">
        <text>a 1,2-diacyl-sn-glycero-3-phospho-(1D-myo-inositol-4,5-bisphosphate) + H2O = 1D-myo-inositol 1,4,5-trisphosphate + a 1,2-diacyl-sn-glycerol + H(+)</text>
        <dbReference type="Rhea" id="RHEA:33179"/>
        <dbReference type="ChEBI" id="CHEBI:15377"/>
        <dbReference type="ChEBI" id="CHEBI:15378"/>
        <dbReference type="ChEBI" id="CHEBI:17815"/>
        <dbReference type="ChEBI" id="CHEBI:58456"/>
        <dbReference type="ChEBI" id="CHEBI:203600"/>
        <dbReference type="EC" id="3.1.4.11"/>
    </reaction>
</comment>
<dbReference type="CDD" id="cd00275">
    <property type="entry name" value="C2_PLC_like"/>
    <property type="match status" value="1"/>
</dbReference>
<feature type="compositionally biased region" description="Acidic residues" evidence="10">
    <location>
        <begin position="476"/>
        <end position="485"/>
    </location>
</feature>